<evidence type="ECO:0000313" key="3">
    <source>
        <dbReference type="Proteomes" id="UP001201163"/>
    </source>
</evidence>
<organism evidence="2 3">
    <name type="scientific">Lactarius akahatsu</name>
    <dbReference type="NCBI Taxonomy" id="416441"/>
    <lineage>
        <taxon>Eukaryota</taxon>
        <taxon>Fungi</taxon>
        <taxon>Dikarya</taxon>
        <taxon>Basidiomycota</taxon>
        <taxon>Agaricomycotina</taxon>
        <taxon>Agaricomycetes</taxon>
        <taxon>Russulales</taxon>
        <taxon>Russulaceae</taxon>
        <taxon>Lactarius</taxon>
    </lineage>
</organism>
<dbReference type="AlphaFoldDB" id="A0AAD4LH27"/>
<gene>
    <name evidence="2" type="ORF">EDB92DRAFT_1876022</name>
</gene>
<feature type="non-terminal residue" evidence="2">
    <location>
        <position position="287"/>
    </location>
</feature>
<feature type="compositionally biased region" description="Polar residues" evidence="1">
    <location>
        <begin position="81"/>
        <end position="98"/>
    </location>
</feature>
<comment type="caution">
    <text evidence="2">The sequence shown here is derived from an EMBL/GenBank/DDBJ whole genome shotgun (WGS) entry which is preliminary data.</text>
</comment>
<dbReference type="Proteomes" id="UP001201163">
    <property type="component" value="Unassembled WGS sequence"/>
</dbReference>
<proteinExistence type="predicted"/>
<feature type="compositionally biased region" description="Low complexity" evidence="1">
    <location>
        <begin position="19"/>
        <end position="30"/>
    </location>
</feature>
<keyword evidence="3" id="KW-1185">Reference proteome</keyword>
<dbReference type="EMBL" id="JAKELL010000048">
    <property type="protein sequence ID" value="KAH8987252.1"/>
    <property type="molecule type" value="Genomic_DNA"/>
</dbReference>
<name>A0AAD4LH27_9AGAM</name>
<evidence type="ECO:0000256" key="1">
    <source>
        <dbReference type="SAM" id="MobiDB-lite"/>
    </source>
</evidence>
<feature type="region of interest" description="Disordered" evidence="1">
    <location>
        <begin position="1"/>
        <end position="227"/>
    </location>
</feature>
<reference evidence="2" key="1">
    <citation type="submission" date="2022-01" db="EMBL/GenBank/DDBJ databases">
        <title>Comparative genomics reveals a dynamic genome evolution in the ectomycorrhizal milk-cap (Lactarius) mushrooms.</title>
        <authorList>
            <consortium name="DOE Joint Genome Institute"/>
            <person name="Lebreton A."/>
            <person name="Tang N."/>
            <person name="Kuo A."/>
            <person name="LaButti K."/>
            <person name="Drula E."/>
            <person name="Barry K."/>
            <person name="Clum A."/>
            <person name="Lipzen A."/>
            <person name="Mousain D."/>
            <person name="Ng V."/>
            <person name="Wang R."/>
            <person name="Wang X."/>
            <person name="Dai Y."/>
            <person name="Henrissat B."/>
            <person name="Grigoriev I.V."/>
            <person name="Guerin-Laguette A."/>
            <person name="Yu F."/>
            <person name="Martin F.M."/>
        </authorList>
    </citation>
    <scope>NUCLEOTIDE SEQUENCE</scope>
    <source>
        <strain evidence="2">QP</strain>
    </source>
</reference>
<evidence type="ECO:0000313" key="2">
    <source>
        <dbReference type="EMBL" id="KAH8987252.1"/>
    </source>
</evidence>
<accession>A0AAD4LH27</accession>
<feature type="compositionally biased region" description="Polar residues" evidence="1">
    <location>
        <begin position="264"/>
        <end position="287"/>
    </location>
</feature>
<sequence>MPSDTEVKTASVAVEDPETQATTETQPPLTDNGEPHPVFSSSPTDDTTGLPAPDANVAKPPEALVPAPAPQPRSWLASLSRRGSSNAPLNELAKQTPTGERPTTPDPSPSTVAVAPPPADLPEPNLAPATSPVSDPQVASHAAQPEADIKSVPSKRQWFGSSSSSKRPSKLRPMDKPESANDPTRTDSPVPETPQLPVTNVIPPTPPKTELTKVESRPTPESASVPIPSSRKWFSLRHWPFHTLLHRRRRLPSMTKVPKLPSAGPQSESVAPSVLLSSDTSQNLSAL</sequence>
<protein>
    <submittedName>
        <fullName evidence="2">Uncharacterized protein</fullName>
    </submittedName>
</protein>
<feature type="region of interest" description="Disordered" evidence="1">
    <location>
        <begin position="249"/>
        <end position="287"/>
    </location>
</feature>